<dbReference type="EMBL" id="CP055315">
    <property type="protein sequence ID" value="QLO53206.1"/>
    <property type="molecule type" value="Genomic_DNA"/>
</dbReference>
<sequence>MELNPNQKRAINLVQIEKSINEVDRTVELSFASEEPVIRKIEGQFYNEILLCSPDNVDLNRLNDGAPVLVEHDAMRQVGIVENARVDMDKVCRATVRFSALGSAQTIFGMIQEGIRPKVSVGYNIRDYYLDGNNLIITKWEPYEISSVSTPADNSVGVGRSLNSNSELTLEETNQMEEQNMEVKEELQEEIIESTDEQVEEVVEVVEEEVTEEVQETVSVEEVLERAMEQHTASIVTAVKESLNKEVEEKRVRELQSIALVLDVNVDEAINSGISVEEFKRSLNKDNKPIDKEIETMKKTLIQSAMEDASKLEGFERGLNGYTIDLNQMVRGTSDTTSTVTAAGAVKTETTDDYIRTLLAQSVLGTLPVTVYGGLAGRGNLAVPKSTGVAPAAKFYGEDEAVELSVAGFEKVTLKPRHFAAGIPVTKAMRLSNSNIDRYVTDEILRYCSNGLEQAVFAQIQATVPVIETAESGTLTEADVQGAIAALGTANVNVNDCVAIVHPKTLAKLRQTPVLNNVAAVAMVAGHRYDMWLNDEVRVIESALVVENSVLIGDFRSVIFANWVEGQELDFDETTKRSEQTMIVWSHQWLDVAIAREEDFVQIKIKA</sequence>
<organism evidence="2 3">
    <name type="scientific">Klebsiella grimontii</name>
    <dbReference type="NCBI Taxonomy" id="2058152"/>
    <lineage>
        <taxon>Bacteria</taxon>
        <taxon>Pseudomonadati</taxon>
        <taxon>Pseudomonadota</taxon>
        <taxon>Gammaproteobacteria</taxon>
        <taxon>Enterobacterales</taxon>
        <taxon>Enterobacteriaceae</taxon>
        <taxon>Klebsiella/Raoultella group</taxon>
        <taxon>Klebsiella</taxon>
    </lineage>
</organism>
<feature type="domain" description="Phage capsid-like C-terminal" evidence="1">
    <location>
        <begin position="346"/>
        <end position="604"/>
    </location>
</feature>
<dbReference type="RefSeq" id="WP_148841895.1">
    <property type="nucleotide sequence ID" value="NZ_CP055315.1"/>
</dbReference>
<evidence type="ECO:0000313" key="3">
    <source>
        <dbReference type="Proteomes" id="UP000510937"/>
    </source>
</evidence>
<protein>
    <submittedName>
        <fullName evidence="2">Phage major capsid protein</fullName>
    </submittedName>
</protein>
<name>A0ABD7AKH7_9ENTR</name>
<evidence type="ECO:0000313" key="2">
    <source>
        <dbReference type="EMBL" id="QLO53206.1"/>
    </source>
</evidence>
<gene>
    <name evidence="2" type="ORF">HV234_17525</name>
</gene>
<dbReference type="SUPFAM" id="SSF56563">
    <property type="entry name" value="Major capsid protein gp5"/>
    <property type="match status" value="1"/>
</dbReference>
<evidence type="ECO:0000259" key="1">
    <source>
        <dbReference type="Pfam" id="PF05065"/>
    </source>
</evidence>
<dbReference type="Proteomes" id="UP000510937">
    <property type="component" value="Chromosome"/>
</dbReference>
<accession>A0ABD7AKH7</accession>
<proteinExistence type="predicted"/>
<dbReference type="InterPro" id="IPR054612">
    <property type="entry name" value="Phage_capsid-like_C"/>
</dbReference>
<dbReference type="Pfam" id="PF05065">
    <property type="entry name" value="Phage_capsid"/>
    <property type="match status" value="1"/>
</dbReference>
<reference evidence="3" key="1">
    <citation type="submission" date="2020-06" db="EMBL/GenBank/DDBJ databases">
        <title>REHAB project genomes.</title>
        <authorList>
            <person name="Shaw L.P."/>
        </authorList>
    </citation>
    <scope>NUCLEOTIDE SEQUENCE [LARGE SCALE GENOMIC DNA]</scope>
    <source>
        <strain evidence="3">RHBSTW-00555</strain>
    </source>
</reference>
<dbReference type="AlphaFoldDB" id="A0ABD7AKH7"/>